<evidence type="ECO:0000313" key="1">
    <source>
        <dbReference type="EMBL" id="TMW93814.1"/>
    </source>
</evidence>
<reference evidence="1" key="1">
    <citation type="submission" date="2019-05" db="EMBL/GenBank/DDBJ databases">
        <title>The de novo reference genome and transcriptome assemblies of the wild tomato species Solanum chilense.</title>
        <authorList>
            <person name="Stam R."/>
            <person name="Nosenko T."/>
            <person name="Hoerger A.C."/>
            <person name="Stephan W."/>
            <person name="Seidel M.A."/>
            <person name="Kuhn J.M.M."/>
            <person name="Haberer G."/>
            <person name="Tellier A."/>
        </authorList>
    </citation>
    <scope>NUCLEOTIDE SEQUENCE</scope>
    <source>
        <tissue evidence="1">Mature leaves</tissue>
    </source>
</reference>
<dbReference type="EMBL" id="RXGB01002822">
    <property type="protein sequence ID" value="TMW93814.1"/>
    <property type="molecule type" value="Genomic_DNA"/>
</dbReference>
<accession>A0A6N2BHP7</accession>
<proteinExistence type="predicted"/>
<name>A0A6N2BHP7_SOLCI</name>
<gene>
    <name evidence="1" type="ORF">EJD97_011125</name>
</gene>
<sequence length="106" mass="12134">MSQFEIPKPKGLRFETEWYEFVLFSNGKVSIAVRFEGKDERGKEISTPMCTIHTREMGEGKVVLYVGATRGEKDKNRGCFWEFLVKKKEEGKLGRVGTLGNWVELG</sequence>
<protein>
    <submittedName>
        <fullName evidence="1">Uncharacterized protein</fullName>
    </submittedName>
</protein>
<organism evidence="1">
    <name type="scientific">Solanum chilense</name>
    <name type="common">Tomato</name>
    <name type="synonym">Lycopersicon chilense</name>
    <dbReference type="NCBI Taxonomy" id="4083"/>
    <lineage>
        <taxon>Eukaryota</taxon>
        <taxon>Viridiplantae</taxon>
        <taxon>Streptophyta</taxon>
        <taxon>Embryophyta</taxon>
        <taxon>Tracheophyta</taxon>
        <taxon>Spermatophyta</taxon>
        <taxon>Magnoliopsida</taxon>
        <taxon>eudicotyledons</taxon>
        <taxon>Gunneridae</taxon>
        <taxon>Pentapetalae</taxon>
        <taxon>asterids</taxon>
        <taxon>lamiids</taxon>
        <taxon>Solanales</taxon>
        <taxon>Solanaceae</taxon>
        <taxon>Solanoideae</taxon>
        <taxon>Solaneae</taxon>
        <taxon>Solanum</taxon>
        <taxon>Solanum subgen. Lycopersicon</taxon>
    </lineage>
</organism>
<comment type="caution">
    <text evidence="1">The sequence shown here is derived from an EMBL/GenBank/DDBJ whole genome shotgun (WGS) entry which is preliminary data.</text>
</comment>
<dbReference type="AlphaFoldDB" id="A0A6N2BHP7"/>